<evidence type="ECO:0000256" key="1">
    <source>
        <dbReference type="ARBA" id="ARBA00001947"/>
    </source>
</evidence>
<dbReference type="InterPro" id="IPR015870">
    <property type="entry name" value="UDP-acyl_N-AcGlcN_deAcase_N"/>
</dbReference>
<evidence type="ECO:0000256" key="11">
    <source>
        <dbReference type="ARBA" id="ARBA00023098"/>
    </source>
</evidence>
<dbReference type="Proteomes" id="UP001174909">
    <property type="component" value="Unassembled WGS sequence"/>
</dbReference>
<dbReference type="SUPFAM" id="SSF51161">
    <property type="entry name" value="Trimeric LpxA-like enzymes"/>
    <property type="match status" value="1"/>
</dbReference>
<keyword evidence="9" id="KW-0378">Hydrolase</keyword>
<accession>A0AA35T2G6</accession>
<dbReference type="InterPro" id="IPR011004">
    <property type="entry name" value="Trimer_LpxA-like_sf"/>
</dbReference>
<dbReference type="EC" id="3.5.1.108" evidence="4"/>
<comment type="pathway">
    <text evidence="2">Glycolipid biosynthesis; lipid IV(A) biosynthesis; lipid IV(A) from (3R)-3-hydroxytetradecanoyl-[acyl-carrier-protein] and UDP-N-acetyl-alpha-D-glucosamine: step 2/6.</text>
</comment>
<dbReference type="CDD" id="cd03351">
    <property type="entry name" value="LbH_UDP-GlcNAc_AT"/>
    <property type="match status" value="1"/>
</dbReference>
<dbReference type="EMBL" id="CASHTH010003044">
    <property type="protein sequence ID" value="CAI8039526.1"/>
    <property type="molecule type" value="Genomic_DNA"/>
</dbReference>
<evidence type="ECO:0000313" key="17">
    <source>
        <dbReference type="Proteomes" id="UP001174909"/>
    </source>
</evidence>
<dbReference type="Gene3D" id="2.160.10.10">
    <property type="entry name" value="Hexapeptide repeat proteins"/>
    <property type="match status" value="1"/>
</dbReference>
<dbReference type="InterPro" id="IPR004463">
    <property type="entry name" value="UDP-acyl_GlcNac_deAcase"/>
</dbReference>
<dbReference type="Pfam" id="PF13720">
    <property type="entry name" value="Acetyltransf_11"/>
    <property type="match status" value="1"/>
</dbReference>
<evidence type="ECO:0000256" key="6">
    <source>
        <dbReference type="ARBA" id="ARBA00022556"/>
    </source>
</evidence>
<dbReference type="InterPro" id="IPR010137">
    <property type="entry name" value="Lipid_A_LpxA"/>
</dbReference>
<dbReference type="GO" id="GO:0008780">
    <property type="term" value="F:acyl-[acyl-carrier-protein]-UDP-N-acetylglucosamine O-acyltransferase activity"/>
    <property type="evidence" value="ECO:0007669"/>
    <property type="project" value="InterPro"/>
</dbReference>
<reference evidence="16" key="1">
    <citation type="submission" date="2023-03" db="EMBL/GenBank/DDBJ databases">
        <authorList>
            <person name="Steffen K."/>
            <person name="Cardenas P."/>
        </authorList>
    </citation>
    <scope>NUCLEOTIDE SEQUENCE</scope>
</reference>
<dbReference type="NCBIfam" id="TIGR00325">
    <property type="entry name" value="lpxC"/>
    <property type="match status" value="1"/>
</dbReference>
<keyword evidence="11" id="KW-0443">Lipid metabolism</keyword>
<keyword evidence="12" id="KW-0012">Acyltransferase</keyword>
<dbReference type="Gene3D" id="3.10.129.10">
    <property type="entry name" value="Hotdog Thioesterase"/>
    <property type="match status" value="1"/>
</dbReference>
<dbReference type="GO" id="GO:2001289">
    <property type="term" value="P:lipid X metabolic process"/>
    <property type="evidence" value="ECO:0007669"/>
    <property type="project" value="UniProtKB-ARBA"/>
</dbReference>
<evidence type="ECO:0000313" key="16">
    <source>
        <dbReference type="EMBL" id="CAI8039526.1"/>
    </source>
</evidence>
<dbReference type="Gene3D" id="3.30.1700.10">
    <property type="entry name" value="lpxc deacetylase, domain 2"/>
    <property type="match status" value="1"/>
</dbReference>
<dbReference type="InterPro" id="IPR037157">
    <property type="entry name" value="Acetyltransf_C_sf"/>
</dbReference>
<dbReference type="NCBIfam" id="NF003657">
    <property type="entry name" value="PRK05289.1"/>
    <property type="match status" value="1"/>
</dbReference>
<evidence type="ECO:0000256" key="12">
    <source>
        <dbReference type="ARBA" id="ARBA00023315"/>
    </source>
</evidence>
<evidence type="ECO:0000256" key="9">
    <source>
        <dbReference type="ARBA" id="ARBA00022801"/>
    </source>
</evidence>
<dbReference type="InterPro" id="IPR001451">
    <property type="entry name" value="Hexapep"/>
</dbReference>
<evidence type="ECO:0000256" key="4">
    <source>
        <dbReference type="ARBA" id="ARBA00012745"/>
    </source>
</evidence>
<dbReference type="GO" id="GO:0009245">
    <property type="term" value="P:lipid A biosynthetic process"/>
    <property type="evidence" value="ECO:0007669"/>
    <property type="project" value="UniProtKB-KW"/>
</dbReference>
<dbReference type="PANTHER" id="PTHR43480:SF1">
    <property type="entry name" value="ACYL-[ACYL-CARRIER-PROTEIN]--UDP-N-ACETYLGLUCOSAMINE O-ACYLTRANSFERASE, MITOCHONDRIAL-RELATED"/>
    <property type="match status" value="1"/>
</dbReference>
<evidence type="ECO:0000256" key="8">
    <source>
        <dbReference type="ARBA" id="ARBA00022723"/>
    </source>
</evidence>
<dbReference type="Pfam" id="PF03331">
    <property type="entry name" value="LpxC"/>
    <property type="match status" value="1"/>
</dbReference>
<keyword evidence="8" id="KW-0479">Metal-binding</keyword>
<dbReference type="InterPro" id="IPR029098">
    <property type="entry name" value="Acetyltransf_C"/>
</dbReference>
<dbReference type="AlphaFoldDB" id="A0AA35T2G6"/>
<feature type="domain" description="UDP N-acetylglucosamine O-acyltransferase C-terminal" evidence="15">
    <location>
        <begin position="522"/>
        <end position="608"/>
    </location>
</feature>
<dbReference type="InterPro" id="IPR013114">
    <property type="entry name" value="FabA_FabZ"/>
</dbReference>
<evidence type="ECO:0000256" key="2">
    <source>
        <dbReference type="ARBA" id="ARBA00005002"/>
    </source>
</evidence>
<dbReference type="Pfam" id="PF07977">
    <property type="entry name" value="FabA"/>
    <property type="match status" value="1"/>
</dbReference>
<protein>
    <recommendedName>
        <fullName evidence="4">UDP-3-O-acyl-N-acetylglucosamine deacetylase</fullName>
        <ecNumber evidence="4">3.5.1.108</ecNumber>
    </recommendedName>
</protein>
<comment type="catalytic activity">
    <reaction evidence="13">
        <text>a UDP-3-O-[(3R)-3-hydroxyacyl]-N-acetyl-alpha-D-glucosamine + H2O = a UDP-3-O-[(3R)-3-hydroxyacyl]-alpha-D-glucosamine + acetate</text>
        <dbReference type="Rhea" id="RHEA:67816"/>
        <dbReference type="ChEBI" id="CHEBI:15377"/>
        <dbReference type="ChEBI" id="CHEBI:30089"/>
        <dbReference type="ChEBI" id="CHEBI:137740"/>
        <dbReference type="ChEBI" id="CHEBI:173225"/>
        <dbReference type="EC" id="3.5.1.108"/>
    </reaction>
</comment>
<comment type="cofactor">
    <cofactor evidence="1">
        <name>Zn(2+)</name>
        <dbReference type="ChEBI" id="CHEBI:29105"/>
    </cofactor>
</comment>
<comment type="function">
    <text evidence="14">Involved in the biosynthesis of lipid A, a phosphorylated glycolipid that in bacteria anchors the lipopolysaccharide to the outer membrane of the cell. Lipid A-like molecules in plants may serve as structural components of the outer membranes of mitochondria and/or chloroplasts, or may be involved in signal transduction or plant defense responses.</text>
</comment>
<dbReference type="Pfam" id="PF00132">
    <property type="entry name" value="Hexapep"/>
    <property type="match status" value="1"/>
</dbReference>
<evidence type="ECO:0000256" key="5">
    <source>
        <dbReference type="ARBA" id="ARBA00022516"/>
    </source>
</evidence>
<keyword evidence="7" id="KW-0808">Transferase</keyword>
<evidence type="ECO:0000256" key="14">
    <source>
        <dbReference type="ARBA" id="ARBA00024987"/>
    </source>
</evidence>
<dbReference type="InterPro" id="IPR020568">
    <property type="entry name" value="Ribosomal_Su5_D2-typ_SF"/>
</dbReference>
<sequence>MLGEPVTLTLKPAPADSGIVFRRVDMAGAPEVKVCQENWADILPRCTSLRNGDTTVSSVEHILSALGGLGVDNATVELDASEPPGLEGSAAPYVKNIQAVGLVSQDAPRKFIEVTEPFALSAGDKQLVLLPADALEVTFVYAHPQTKPQTATFKITPESYASDIAPARSFCFKDEIEALQALGIGKGASYDNVVVINAAGESSTSLRFEDEFVRHKILDLIGDLYLAGHLPKAHVLAMRTGHMFHAEFVRALDEAGHLQQAPVQKPIEVMDIYEVLPHRHPMCMVDRVIEYESKKRAVGIKNVTYNEPIFEGHFPTRPVMPGVLQIEALAQLAAWLVLRDIGGTSVLETNIHPTAIISPKATLDEGVKIGPYSLVGEDVHIGRGTVIGPHVQIEKWTTIGEECKIYFGATIGNESKDLKYGGWRSYVKIGNRNILREYVSISRSSFEEEATIVGDNNLLMNWVNLAHDTIVGNRIIMANFVSLAGHVVIEDDVRLGAHAALHQYVRVGKMAMAGGFSKIVQDIPPFALSAGQPARVRTLNRIGIRTSRINPLSQLTPEALAALKKAFRILFRSGVPLKHAVARVRETLEPTPEVEYLLKFIETSKRGIGFSQPNRTPSG</sequence>
<evidence type="ECO:0000256" key="3">
    <source>
        <dbReference type="ARBA" id="ARBA00006170"/>
    </source>
</evidence>
<dbReference type="PANTHER" id="PTHR43480">
    <property type="entry name" value="ACYL-[ACYL-CARRIER-PROTEIN]--UDP-N-ACETYLGLUCOSAMINE O-ACYLTRANSFERASE"/>
    <property type="match status" value="1"/>
</dbReference>
<evidence type="ECO:0000256" key="7">
    <source>
        <dbReference type="ARBA" id="ARBA00022679"/>
    </source>
</evidence>
<evidence type="ECO:0000256" key="13">
    <source>
        <dbReference type="ARBA" id="ARBA00024535"/>
    </source>
</evidence>
<dbReference type="Gene3D" id="1.20.1180.10">
    <property type="entry name" value="Udp N-acetylglucosamine O-acyltransferase, C-terminal domain"/>
    <property type="match status" value="1"/>
</dbReference>
<keyword evidence="17" id="KW-1185">Reference proteome</keyword>
<organism evidence="16 17">
    <name type="scientific">Geodia barretti</name>
    <name type="common">Barrett's horny sponge</name>
    <dbReference type="NCBI Taxonomy" id="519541"/>
    <lineage>
        <taxon>Eukaryota</taxon>
        <taxon>Metazoa</taxon>
        <taxon>Porifera</taxon>
        <taxon>Demospongiae</taxon>
        <taxon>Heteroscleromorpha</taxon>
        <taxon>Tetractinellida</taxon>
        <taxon>Astrophorina</taxon>
        <taxon>Geodiidae</taxon>
        <taxon>Geodia</taxon>
    </lineage>
</organism>
<keyword evidence="6" id="KW-0441">Lipid A biosynthesis</keyword>
<keyword evidence="5" id="KW-0444">Lipid biosynthesis</keyword>
<evidence type="ECO:0000259" key="15">
    <source>
        <dbReference type="Pfam" id="PF13720"/>
    </source>
</evidence>
<dbReference type="Gene3D" id="3.30.230.20">
    <property type="entry name" value="lpxc deacetylase, domain 1"/>
    <property type="match status" value="1"/>
</dbReference>
<comment type="similarity">
    <text evidence="3">Belongs to the LpxC family.</text>
</comment>
<dbReference type="SUPFAM" id="SSF54637">
    <property type="entry name" value="Thioesterase/thiol ester dehydrase-isomerase"/>
    <property type="match status" value="1"/>
</dbReference>
<comment type="caution">
    <text evidence="16">The sequence shown here is derived from an EMBL/GenBank/DDBJ whole genome shotgun (WGS) entry which is preliminary data.</text>
</comment>
<gene>
    <name evidence="16" type="ORF">GBAR_LOCUS21990</name>
</gene>
<keyword evidence="10" id="KW-0862">Zinc</keyword>
<evidence type="ECO:0000256" key="10">
    <source>
        <dbReference type="ARBA" id="ARBA00022833"/>
    </source>
</evidence>
<dbReference type="SUPFAM" id="SSF54211">
    <property type="entry name" value="Ribosomal protein S5 domain 2-like"/>
    <property type="match status" value="2"/>
</dbReference>
<proteinExistence type="inferred from homology"/>
<dbReference type="GO" id="GO:0046872">
    <property type="term" value="F:metal ion binding"/>
    <property type="evidence" value="ECO:0007669"/>
    <property type="project" value="UniProtKB-KW"/>
</dbReference>
<name>A0AA35T2G6_GEOBA</name>
<dbReference type="InterPro" id="IPR011334">
    <property type="entry name" value="UDP-acyl_GlcNac_deAcase_C"/>
</dbReference>
<dbReference type="CDD" id="cd01288">
    <property type="entry name" value="FabZ"/>
    <property type="match status" value="1"/>
</dbReference>
<dbReference type="InterPro" id="IPR029069">
    <property type="entry name" value="HotDog_dom_sf"/>
</dbReference>
<dbReference type="GO" id="GO:0103117">
    <property type="term" value="F:UDP-3-O-acyl-N-acetylglucosamine deacetylase activity"/>
    <property type="evidence" value="ECO:0007669"/>
    <property type="project" value="UniProtKB-EC"/>
</dbReference>
<dbReference type="NCBIfam" id="TIGR01852">
    <property type="entry name" value="lipid_A_lpxA"/>
    <property type="match status" value="1"/>
</dbReference>
<dbReference type="GO" id="GO:0016020">
    <property type="term" value="C:membrane"/>
    <property type="evidence" value="ECO:0007669"/>
    <property type="project" value="GOC"/>
</dbReference>